<protein>
    <submittedName>
        <fullName evidence="1">Uncharacterized protein</fullName>
    </submittedName>
</protein>
<dbReference type="Proteomes" id="UP001557470">
    <property type="component" value="Unassembled WGS sequence"/>
</dbReference>
<evidence type="ECO:0000313" key="1">
    <source>
        <dbReference type="EMBL" id="KAL0967452.1"/>
    </source>
</evidence>
<dbReference type="EMBL" id="JAGEUA010000008">
    <property type="protein sequence ID" value="KAL0967452.1"/>
    <property type="molecule type" value="Genomic_DNA"/>
</dbReference>
<keyword evidence="2" id="KW-1185">Reference proteome</keyword>
<name>A0ABD0WT45_UMBPY</name>
<sequence length="264" mass="30303">METYCNEETQYRVKVTSKKNVVEQINKYKELLKKVINGQFQLSEEAKQLLQEELLLNFETAVQENVLINDKTWEDAAEEDGKIGHQSTDYSVREEEVEGVIEDEVLALDNLLDDNIVETAQKRRKYPKKITPYVVRSLKAERKLMGMYKEVVKPQVVEKDPVQETIMTNLSKSAPFNFNQASSVMKSIHAVQQRAEGLTQVLNTRPTAESMGVLAEVFGSRPNMENRMANRSRTTIKRAMEHTELRNIYSLGIKKPALSEHKPE</sequence>
<accession>A0ABD0WT45</accession>
<dbReference type="AlphaFoldDB" id="A0ABD0WT45"/>
<dbReference type="PANTHER" id="PTHR31749:SF3">
    <property type="entry name" value="KINETOCHORE-ASSOCIATED PROTEIN NSL1 HOMOLOG"/>
    <property type="match status" value="1"/>
</dbReference>
<gene>
    <name evidence="1" type="ORF">UPYG_G00252410</name>
</gene>
<dbReference type="InterPro" id="IPR013950">
    <property type="entry name" value="Mis14/Nsl1"/>
</dbReference>
<dbReference type="PANTHER" id="PTHR31749">
    <property type="entry name" value="KINETOCHORE-ASSOCIATED PROTEIN NSL1 HOMOLOG"/>
    <property type="match status" value="1"/>
</dbReference>
<reference evidence="1 2" key="1">
    <citation type="submission" date="2024-06" db="EMBL/GenBank/DDBJ databases">
        <authorList>
            <person name="Pan Q."/>
            <person name="Wen M."/>
            <person name="Jouanno E."/>
            <person name="Zahm M."/>
            <person name="Klopp C."/>
            <person name="Cabau C."/>
            <person name="Louis A."/>
            <person name="Berthelot C."/>
            <person name="Parey E."/>
            <person name="Roest Crollius H."/>
            <person name="Montfort J."/>
            <person name="Robinson-Rechavi M."/>
            <person name="Bouchez O."/>
            <person name="Lampietro C."/>
            <person name="Lopez Roques C."/>
            <person name="Donnadieu C."/>
            <person name="Postlethwait J."/>
            <person name="Bobe J."/>
            <person name="Verreycken H."/>
            <person name="Guiguen Y."/>
        </authorList>
    </citation>
    <scope>NUCLEOTIDE SEQUENCE [LARGE SCALE GENOMIC DNA]</scope>
    <source>
        <strain evidence="1">Up_M1</strain>
        <tissue evidence="1">Testis</tissue>
    </source>
</reference>
<proteinExistence type="predicted"/>
<comment type="caution">
    <text evidence="1">The sequence shown here is derived from an EMBL/GenBank/DDBJ whole genome shotgun (WGS) entry which is preliminary data.</text>
</comment>
<organism evidence="1 2">
    <name type="scientific">Umbra pygmaea</name>
    <name type="common">Eastern mudminnow</name>
    <dbReference type="NCBI Taxonomy" id="75934"/>
    <lineage>
        <taxon>Eukaryota</taxon>
        <taxon>Metazoa</taxon>
        <taxon>Chordata</taxon>
        <taxon>Craniata</taxon>
        <taxon>Vertebrata</taxon>
        <taxon>Euteleostomi</taxon>
        <taxon>Actinopterygii</taxon>
        <taxon>Neopterygii</taxon>
        <taxon>Teleostei</taxon>
        <taxon>Protacanthopterygii</taxon>
        <taxon>Esociformes</taxon>
        <taxon>Umbridae</taxon>
        <taxon>Umbra</taxon>
    </lineage>
</organism>
<dbReference type="Pfam" id="PF08641">
    <property type="entry name" value="Mis14"/>
    <property type="match status" value="1"/>
</dbReference>
<evidence type="ECO:0000313" key="2">
    <source>
        <dbReference type="Proteomes" id="UP001557470"/>
    </source>
</evidence>